<dbReference type="InterPro" id="IPR003593">
    <property type="entry name" value="AAA+_ATPase"/>
</dbReference>
<dbReference type="Gene3D" id="3.40.50.300">
    <property type="entry name" value="P-loop containing nucleotide triphosphate hydrolases"/>
    <property type="match status" value="1"/>
</dbReference>
<dbReference type="Pfam" id="PF00005">
    <property type="entry name" value="ABC_tran"/>
    <property type="match status" value="1"/>
</dbReference>
<dbReference type="InterPro" id="IPR051120">
    <property type="entry name" value="ABC_AA/LPS_Transport"/>
</dbReference>
<dbReference type="GO" id="GO:0005524">
    <property type="term" value="F:ATP binding"/>
    <property type="evidence" value="ECO:0007669"/>
    <property type="project" value="UniProtKB-KW"/>
</dbReference>
<reference evidence="5" key="1">
    <citation type="submission" date="2016-04" db="EMBL/GenBank/DDBJ databases">
        <authorList>
            <person name="Evans L.H."/>
            <person name="Alamgir A."/>
            <person name="Owens N."/>
            <person name="Weber N.D."/>
            <person name="Virtaneva K."/>
            <person name="Barbian K."/>
            <person name="Babar A."/>
            <person name="Rosenke K."/>
        </authorList>
    </citation>
    <scope>NUCLEOTIDE SEQUENCE</scope>
    <source>
        <strain evidence="5">86</strain>
    </source>
</reference>
<dbReference type="PANTHER" id="PTHR45772:SF4">
    <property type="entry name" value="ABC TRANSPORTER ATP-BINDING PROTEIN"/>
    <property type="match status" value="1"/>
</dbReference>
<name>A0A212KI40_9PROT</name>
<protein>
    <submittedName>
        <fullName evidence="5">Leucine/isoleucine/valine transporter subunit ATP-binding component of ABC superfamily</fullName>
    </submittedName>
</protein>
<keyword evidence="2" id="KW-0547">Nucleotide-binding</keyword>
<dbReference type="CDD" id="cd03219">
    <property type="entry name" value="ABC_Mj1267_LivG_branched"/>
    <property type="match status" value="1"/>
</dbReference>
<gene>
    <name evidence="5" type="primary">livG</name>
    <name evidence="5" type="ORF">KL86APRO_20173</name>
</gene>
<dbReference type="EMBL" id="FLUO01000002">
    <property type="protein sequence ID" value="SBW11383.1"/>
    <property type="molecule type" value="Genomic_DNA"/>
</dbReference>
<accession>A0A212KI40</accession>
<dbReference type="PROSITE" id="PS50893">
    <property type="entry name" value="ABC_TRANSPORTER_2"/>
    <property type="match status" value="1"/>
</dbReference>
<keyword evidence="3 5" id="KW-0067">ATP-binding</keyword>
<dbReference type="GO" id="GO:0016887">
    <property type="term" value="F:ATP hydrolysis activity"/>
    <property type="evidence" value="ECO:0007669"/>
    <property type="project" value="InterPro"/>
</dbReference>
<dbReference type="FunFam" id="3.40.50.300:FF:000421">
    <property type="entry name" value="Branched-chain amino acid ABC transporter ATP-binding protein"/>
    <property type="match status" value="1"/>
</dbReference>
<evidence type="ECO:0000256" key="1">
    <source>
        <dbReference type="ARBA" id="ARBA00022448"/>
    </source>
</evidence>
<dbReference type="InterPro" id="IPR003439">
    <property type="entry name" value="ABC_transporter-like_ATP-bd"/>
</dbReference>
<keyword evidence="1" id="KW-0813">Transport</keyword>
<evidence type="ECO:0000313" key="5">
    <source>
        <dbReference type="EMBL" id="SBW11383.1"/>
    </source>
</evidence>
<dbReference type="AlphaFoldDB" id="A0A212KI40"/>
<evidence type="ECO:0000256" key="2">
    <source>
        <dbReference type="ARBA" id="ARBA00022741"/>
    </source>
</evidence>
<evidence type="ECO:0000259" key="4">
    <source>
        <dbReference type="PROSITE" id="PS50893"/>
    </source>
</evidence>
<proteinExistence type="predicted"/>
<dbReference type="SMART" id="SM00382">
    <property type="entry name" value="AAA"/>
    <property type="match status" value="1"/>
</dbReference>
<organism evidence="5">
    <name type="scientific">uncultured Alphaproteobacteria bacterium</name>
    <dbReference type="NCBI Taxonomy" id="91750"/>
    <lineage>
        <taxon>Bacteria</taxon>
        <taxon>Pseudomonadati</taxon>
        <taxon>Pseudomonadota</taxon>
        <taxon>Alphaproteobacteria</taxon>
        <taxon>environmental samples</taxon>
    </lineage>
</organism>
<dbReference type="InterPro" id="IPR032823">
    <property type="entry name" value="BCA_ABC_TP_C"/>
</dbReference>
<feature type="domain" description="ABC transporter" evidence="4">
    <location>
        <begin position="15"/>
        <end position="259"/>
    </location>
</feature>
<dbReference type="GO" id="GO:0005886">
    <property type="term" value="C:plasma membrane"/>
    <property type="evidence" value="ECO:0007669"/>
    <property type="project" value="TreeGrafter"/>
</dbReference>
<dbReference type="SUPFAM" id="SSF52540">
    <property type="entry name" value="P-loop containing nucleoside triphosphate hydrolases"/>
    <property type="match status" value="1"/>
</dbReference>
<dbReference type="Pfam" id="PF12399">
    <property type="entry name" value="BCA_ABC_TP_C"/>
    <property type="match status" value="1"/>
</dbReference>
<sequence>MARRRSGGVEMTALLEITALSRAFGGLRAVDDVSAEIRQGELVGLIGPNGAGKTTLFNLISGFTPPSSGTVTFRGQVINGLKPHRVSRLGMARTFQNLRIFPNMTVFDNVSVGAVGALGYGLRHGFLGGRARAEAISARAWAALERVGLDGVAGELAANLSYGKRKYLEIARALATDPVLLILDEPAAGLNDTETAELAAFIKSLHAEGGTILLVEHDMGLVMSICERVMVLASGAKIADAAPAAVQKDPAVLEAYLGIADDEEVA</sequence>
<evidence type="ECO:0000256" key="3">
    <source>
        <dbReference type="ARBA" id="ARBA00022840"/>
    </source>
</evidence>
<dbReference type="PANTHER" id="PTHR45772">
    <property type="entry name" value="CONSERVED COMPONENT OF ABC TRANSPORTER FOR NATURAL AMINO ACIDS-RELATED"/>
    <property type="match status" value="1"/>
</dbReference>
<dbReference type="InterPro" id="IPR027417">
    <property type="entry name" value="P-loop_NTPase"/>
</dbReference>